<evidence type="ECO:0000256" key="8">
    <source>
        <dbReference type="PROSITE-ProRule" id="PRU01360"/>
    </source>
</evidence>
<dbReference type="OrthoDB" id="7394476at2"/>
<comment type="subcellular location">
    <subcellularLocation>
        <location evidence="1 8">Cell outer membrane</location>
        <topology evidence="1 8">Multi-pass membrane protein</topology>
    </subcellularLocation>
</comment>
<dbReference type="Proteomes" id="UP000439780">
    <property type="component" value="Unassembled WGS sequence"/>
</dbReference>
<dbReference type="Gene3D" id="2.40.170.20">
    <property type="entry name" value="TonB-dependent receptor, beta-barrel domain"/>
    <property type="match status" value="1"/>
</dbReference>
<keyword evidence="14" id="KW-0675">Receptor</keyword>
<sequence>MRTSFLLTSAAIGALAIVPAAAHAQADSAQTDQQSTNQSSDAQPAPEIIVTGTRASGRTRLDSISPVDVLSAQDLRNQGTTETAAALANVAPSIDFPRPAVTDGTDAIRPATLRGLSPDQTLVLINGIRAHPSALLNINGSIGRGAAAVDLNTIPTAALESIEVLRDGASALYGSDAIAGVVNLRLRQQTTGGGASVTFGGYDTYVPANRAPRHTVDGGTVTASLWQNLPLGNNGGYLDVTGEFVNREPTNRGDTDTRNDPQVIRSRYGDPFVRQYTGYANLGLPIGDSGWQLVGWGGYQYRRSESAAFPRNPGNTNNVPAIYPNGFLPIIQTFSRDLTATGGFKGQVGDWDASLLASYGKNTIDYHTIETVNASYGSASKTSFYDGQAAYDQFVTNLDLSHDYSLGAGDLTVAVGAEYRREGYSISPGEPQSYDRGPVAVSPTNGGTTSAGAQGFGGFSPENAVNVHRDNVSGYLDLEGKFATVSVGLAGRVEHYSDFGTTANGKLSARWDITPSFALRGGIQTGFRAPSLQQQYFTSVASIIQNDPVTGAPQVILTGTFPSVSASARALGGLPLEPEKSTNYSAGFVFRSGGFNLTVDAYQIEIRNGLTLSQNIGTGFSSAVDQILADNDVGSARFFINGVKTRTRGIDAVANYRLVTDNSGTLNFTLAGNYNDLKVLEVPTTTSTLDPAPTLVSRQTIVTLEDGTPETKVTGTVDWSLGGMGLTLRGTYYGDVNEPGSTAISDLHTGEKLITDIEARFTVDNRFHFGFGADNLFDVYPDATPSNLQSSTGVVNFPFFSPFGFNGRRVYVKAGIDW</sequence>
<dbReference type="GO" id="GO:0009279">
    <property type="term" value="C:cell outer membrane"/>
    <property type="evidence" value="ECO:0007669"/>
    <property type="project" value="UniProtKB-SubCell"/>
</dbReference>
<evidence type="ECO:0000256" key="10">
    <source>
        <dbReference type="SAM" id="MobiDB-lite"/>
    </source>
</evidence>
<feature type="signal peptide" evidence="11">
    <location>
        <begin position="1"/>
        <end position="24"/>
    </location>
</feature>
<dbReference type="InterPro" id="IPR012910">
    <property type="entry name" value="Plug_dom"/>
</dbReference>
<feature type="compositionally biased region" description="Low complexity" evidence="10">
    <location>
        <begin position="27"/>
        <end position="43"/>
    </location>
</feature>
<evidence type="ECO:0000256" key="7">
    <source>
        <dbReference type="ARBA" id="ARBA00023237"/>
    </source>
</evidence>
<evidence type="ECO:0000313" key="14">
    <source>
        <dbReference type="EMBL" id="MXP29194.1"/>
    </source>
</evidence>
<evidence type="ECO:0000259" key="12">
    <source>
        <dbReference type="Pfam" id="PF00593"/>
    </source>
</evidence>
<evidence type="ECO:0000256" key="11">
    <source>
        <dbReference type="SAM" id="SignalP"/>
    </source>
</evidence>
<comment type="similarity">
    <text evidence="8 9">Belongs to the TonB-dependent receptor family.</text>
</comment>
<organism evidence="14 15">
    <name type="scientific">Qipengyuania algicida</name>
    <dbReference type="NCBI Taxonomy" id="1836209"/>
    <lineage>
        <taxon>Bacteria</taxon>
        <taxon>Pseudomonadati</taxon>
        <taxon>Pseudomonadota</taxon>
        <taxon>Alphaproteobacteria</taxon>
        <taxon>Sphingomonadales</taxon>
        <taxon>Erythrobacteraceae</taxon>
        <taxon>Qipengyuania</taxon>
    </lineage>
</organism>
<keyword evidence="3 8" id="KW-1134">Transmembrane beta strand</keyword>
<feature type="domain" description="TonB-dependent receptor-like beta-barrel" evidence="12">
    <location>
        <begin position="341"/>
        <end position="776"/>
    </location>
</feature>
<keyword evidence="4 8" id="KW-0812">Transmembrane</keyword>
<dbReference type="Pfam" id="PF07715">
    <property type="entry name" value="Plug"/>
    <property type="match status" value="1"/>
</dbReference>
<keyword evidence="2 8" id="KW-0813">Transport</keyword>
<dbReference type="PANTHER" id="PTHR47234:SF3">
    <property type="entry name" value="SECRETIN_TONB SHORT N-TERMINAL DOMAIN-CONTAINING PROTEIN"/>
    <property type="match status" value="1"/>
</dbReference>
<dbReference type="InterPro" id="IPR037066">
    <property type="entry name" value="Plug_dom_sf"/>
</dbReference>
<evidence type="ECO:0000256" key="4">
    <source>
        <dbReference type="ARBA" id="ARBA00022692"/>
    </source>
</evidence>
<dbReference type="InterPro" id="IPR000531">
    <property type="entry name" value="Beta-barrel_TonB"/>
</dbReference>
<dbReference type="InterPro" id="IPR036942">
    <property type="entry name" value="Beta-barrel_TonB_sf"/>
</dbReference>
<evidence type="ECO:0000256" key="2">
    <source>
        <dbReference type="ARBA" id="ARBA00022448"/>
    </source>
</evidence>
<keyword evidence="5 9" id="KW-0798">TonB box</keyword>
<dbReference type="InterPro" id="IPR039426">
    <property type="entry name" value="TonB-dep_rcpt-like"/>
</dbReference>
<protein>
    <submittedName>
        <fullName evidence="14">TonB-dependent receptor</fullName>
    </submittedName>
</protein>
<dbReference type="Pfam" id="PF00593">
    <property type="entry name" value="TonB_dep_Rec_b-barrel"/>
    <property type="match status" value="1"/>
</dbReference>
<dbReference type="EMBL" id="WTYA01000007">
    <property type="protein sequence ID" value="MXP29194.1"/>
    <property type="molecule type" value="Genomic_DNA"/>
</dbReference>
<keyword evidence="11" id="KW-0732">Signal</keyword>
<reference evidence="14 15" key="1">
    <citation type="submission" date="2019-12" db="EMBL/GenBank/DDBJ databases">
        <title>Genomic-based taxomic classification of the family Erythrobacteraceae.</title>
        <authorList>
            <person name="Xu L."/>
        </authorList>
    </citation>
    <scope>NUCLEOTIDE SEQUENCE [LARGE SCALE GENOMIC DNA]</scope>
    <source>
        <strain evidence="14 15">KEMB 9005-328</strain>
    </source>
</reference>
<evidence type="ECO:0000256" key="1">
    <source>
        <dbReference type="ARBA" id="ARBA00004571"/>
    </source>
</evidence>
<keyword evidence="7 8" id="KW-0998">Cell outer membrane</keyword>
<gene>
    <name evidence="14" type="ORF">GRI58_10210</name>
</gene>
<dbReference type="AlphaFoldDB" id="A0A845AHU1"/>
<evidence type="ECO:0000256" key="5">
    <source>
        <dbReference type="ARBA" id="ARBA00023077"/>
    </source>
</evidence>
<evidence type="ECO:0000256" key="3">
    <source>
        <dbReference type="ARBA" id="ARBA00022452"/>
    </source>
</evidence>
<dbReference type="PANTHER" id="PTHR47234">
    <property type="match status" value="1"/>
</dbReference>
<feature type="chain" id="PRO_5032534510" evidence="11">
    <location>
        <begin position="25"/>
        <end position="818"/>
    </location>
</feature>
<proteinExistence type="inferred from homology"/>
<dbReference type="Gene3D" id="2.170.130.10">
    <property type="entry name" value="TonB-dependent receptor, plug domain"/>
    <property type="match status" value="1"/>
</dbReference>
<evidence type="ECO:0000256" key="6">
    <source>
        <dbReference type="ARBA" id="ARBA00023136"/>
    </source>
</evidence>
<evidence type="ECO:0000313" key="15">
    <source>
        <dbReference type="Proteomes" id="UP000439780"/>
    </source>
</evidence>
<dbReference type="PROSITE" id="PS52016">
    <property type="entry name" value="TONB_DEPENDENT_REC_3"/>
    <property type="match status" value="1"/>
</dbReference>
<evidence type="ECO:0000259" key="13">
    <source>
        <dbReference type="Pfam" id="PF07715"/>
    </source>
</evidence>
<dbReference type="SUPFAM" id="SSF56935">
    <property type="entry name" value="Porins"/>
    <property type="match status" value="1"/>
</dbReference>
<comment type="caution">
    <text evidence="14">The sequence shown here is derived from an EMBL/GenBank/DDBJ whole genome shotgun (WGS) entry which is preliminary data.</text>
</comment>
<dbReference type="CDD" id="cd01347">
    <property type="entry name" value="ligand_gated_channel"/>
    <property type="match status" value="1"/>
</dbReference>
<accession>A0A845AHU1</accession>
<feature type="domain" description="TonB-dependent receptor plug" evidence="13">
    <location>
        <begin position="62"/>
        <end position="181"/>
    </location>
</feature>
<keyword evidence="6 8" id="KW-0472">Membrane</keyword>
<feature type="region of interest" description="Disordered" evidence="10">
    <location>
        <begin position="27"/>
        <end position="48"/>
    </location>
</feature>
<keyword evidence="15" id="KW-1185">Reference proteome</keyword>
<name>A0A845AHU1_9SPHN</name>
<evidence type="ECO:0000256" key="9">
    <source>
        <dbReference type="RuleBase" id="RU003357"/>
    </source>
</evidence>
<dbReference type="RefSeq" id="WP_160753489.1">
    <property type="nucleotide sequence ID" value="NZ_WTYA01000007.1"/>
</dbReference>